<protein>
    <submittedName>
        <fullName evidence="3">Uncharacterized protein</fullName>
    </submittedName>
</protein>
<dbReference type="RefSeq" id="XP_008866156.1">
    <property type="nucleotide sequence ID" value="XM_008867934.1"/>
</dbReference>
<accession>A0A024UE72</accession>
<feature type="compositionally biased region" description="Polar residues" evidence="2">
    <location>
        <begin position="239"/>
        <end position="258"/>
    </location>
</feature>
<dbReference type="EMBL" id="KI913957">
    <property type="protein sequence ID" value="ETW04716.1"/>
    <property type="molecule type" value="Genomic_DNA"/>
</dbReference>
<evidence type="ECO:0000256" key="2">
    <source>
        <dbReference type="SAM" id="MobiDB-lite"/>
    </source>
</evidence>
<feature type="region of interest" description="Disordered" evidence="2">
    <location>
        <begin position="224"/>
        <end position="258"/>
    </location>
</feature>
<feature type="region of interest" description="Disordered" evidence="2">
    <location>
        <begin position="95"/>
        <end position="139"/>
    </location>
</feature>
<gene>
    <name evidence="3" type="ORF">H310_03869</name>
</gene>
<feature type="compositionally biased region" description="Basic residues" evidence="2">
    <location>
        <begin position="120"/>
        <end position="133"/>
    </location>
</feature>
<feature type="compositionally biased region" description="Basic and acidic residues" evidence="2">
    <location>
        <begin position="224"/>
        <end position="238"/>
    </location>
</feature>
<evidence type="ECO:0000256" key="1">
    <source>
        <dbReference type="SAM" id="Coils"/>
    </source>
</evidence>
<dbReference type="STRING" id="157072.A0A024UE72"/>
<reference evidence="3" key="1">
    <citation type="submission" date="2013-12" db="EMBL/GenBank/DDBJ databases">
        <title>The Genome Sequence of Aphanomyces invadans NJM9701.</title>
        <authorList>
            <consortium name="The Broad Institute Genomics Platform"/>
            <person name="Russ C."/>
            <person name="Tyler B."/>
            <person name="van West P."/>
            <person name="Dieguez-Uribeondo J."/>
            <person name="Young S.K."/>
            <person name="Zeng Q."/>
            <person name="Gargeya S."/>
            <person name="Fitzgerald M."/>
            <person name="Abouelleil A."/>
            <person name="Alvarado L."/>
            <person name="Chapman S.B."/>
            <person name="Gainer-Dewar J."/>
            <person name="Goldberg J."/>
            <person name="Griggs A."/>
            <person name="Gujja S."/>
            <person name="Hansen M."/>
            <person name="Howarth C."/>
            <person name="Imamovic A."/>
            <person name="Ireland A."/>
            <person name="Larimer J."/>
            <person name="McCowan C."/>
            <person name="Murphy C."/>
            <person name="Pearson M."/>
            <person name="Poon T.W."/>
            <person name="Priest M."/>
            <person name="Roberts A."/>
            <person name="Saif S."/>
            <person name="Shea T."/>
            <person name="Sykes S."/>
            <person name="Wortman J."/>
            <person name="Nusbaum C."/>
            <person name="Birren B."/>
        </authorList>
    </citation>
    <scope>NUCLEOTIDE SEQUENCE [LARGE SCALE GENOMIC DNA]</scope>
    <source>
        <strain evidence="3">NJM9701</strain>
    </source>
</reference>
<feature type="coiled-coil region" evidence="1">
    <location>
        <begin position="723"/>
        <end position="750"/>
    </location>
</feature>
<name>A0A024UE72_9STRA</name>
<keyword evidence="1" id="KW-0175">Coiled coil</keyword>
<feature type="compositionally biased region" description="Polar residues" evidence="2">
    <location>
        <begin position="95"/>
        <end position="107"/>
    </location>
</feature>
<organism evidence="3">
    <name type="scientific">Aphanomyces invadans</name>
    <dbReference type="NCBI Taxonomy" id="157072"/>
    <lineage>
        <taxon>Eukaryota</taxon>
        <taxon>Sar</taxon>
        <taxon>Stramenopiles</taxon>
        <taxon>Oomycota</taxon>
        <taxon>Saprolegniomycetes</taxon>
        <taxon>Saprolegniales</taxon>
        <taxon>Verrucalvaceae</taxon>
        <taxon>Aphanomyces</taxon>
    </lineage>
</organism>
<feature type="coiled-coil region" evidence="1">
    <location>
        <begin position="495"/>
        <end position="522"/>
    </location>
</feature>
<dbReference type="VEuPathDB" id="FungiDB:H310_03869"/>
<dbReference type="OrthoDB" id="78712at2759"/>
<dbReference type="GeneID" id="20080919"/>
<dbReference type="AlphaFoldDB" id="A0A024UE72"/>
<proteinExistence type="predicted"/>
<sequence length="778" mass="88297">MSAPATGSSRVRMSLDDSLRLVHDILDEDRSFLEYLHDENVTERDRVHHALHQASVTSTTAIRPEKYINETCHELQHELEQLESELSFYDTMKRTTSSKATRGSGQHEQAHGGGSVAPRARAHPTRQPPKKKTVPAPHTPIVATSFDSMIAKLQRDYEHDKAAHLDAQARIQARVAAAHKDAMVFADMQPPAEDTQRGAQAAATANPQLDASESNMTAKHLAESHVLPDPEERHDRSRSGPNCTNGLPPTQPSNESTSRLRLASMQAIREACSTAIATEADAVLHQGQQKQVHAIDQVVERFQIRKRLAVAKLQEACDRETHDVVAATKAELGQEHHAELAHVQDEFMAKRRHELNDVLVNNERRLEREKQNVVERYQLETDLKRAALQRQLDVDRVAVLREIEQKYQADLVALEERLRHVVSDELLAKRQEVATALLQREEELLQQGRAQALAMHQANERDEVAKLQEALQLGSSLRLQQLRERLDGQRAAKLAQIERVANESLERSLEHLRNEHDADTVQLVHTTQDRLRQAHDREIDSLRQALAVDETRSLNDVTTQLRANHLKRVERIREEHDLRRADRLAQLQQTYEAEYIVRMETLQEDLNAQLTATLSERAAEHSRALQKEIDTRTQHFADVTDRLTSELHFWFQVVKHQPGTLLPKERRQDDGGEAPDAIAKLNALGITNREVNQWIHTIRSEFFDLSDQHKVLVESLRQASVVASSSKQKVAALEDALARQEAKLDKAMVDIHEKTRLCQRLYNANEQLLKQLPAASPP</sequence>
<evidence type="ECO:0000313" key="3">
    <source>
        <dbReference type="EMBL" id="ETW04716.1"/>
    </source>
</evidence>
<feature type="coiled-coil region" evidence="1">
    <location>
        <begin position="65"/>
        <end position="92"/>
    </location>
</feature>
<feature type="coiled-coil region" evidence="1">
    <location>
        <begin position="352"/>
        <end position="417"/>
    </location>
</feature>